<evidence type="ECO:0000313" key="19">
    <source>
        <dbReference type="Proteomes" id="UP001447979"/>
    </source>
</evidence>
<evidence type="ECO:0000256" key="7">
    <source>
        <dbReference type="ARBA" id="ARBA00022801"/>
    </source>
</evidence>
<keyword evidence="13 17" id="KW-0961">Cell wall biogenesis/degradation</keyword>
<proteinExistence type="inferred from homology"/>
<dbReference type="NCBIfam" id="NF001390">
    <property type="entry name" value="PRK00281.1-4"/>
    <property type="match status" value="1"/>
</dbReference>
<evidence type="ECO:0000256" key="2">
    <source>
        <dbReference type="ARBA" id="ARBA00010621"/>
    </source>
</evidence>
<evidence type="ECO:0000313" key="18">
    <source>
        <dbReference type="EMBL" id="MEQ2400740.1"/>
    </source>
</evidence>
<feature type="transmembrane region" description="Helical" evidence="17">
    <location>
        <begin position="46"/>
        <end position="64"/>
    </location>
</feature>
<dbReference type="RefSeq" id="WP_349170269.1">
    <property type="nucleotide sequence ID" value="NZ_JBBMFO010000008.1"/>
</dbReference>
<evidence type="ECO:0000256" key="4">
    <source>
        <dbReference type="ARBA" id="ARBA00021581"/>
    </source>
</evidence>
<evidence type="ECO:0000256" key="6">
    <source>
        <dbReference type="ARBA" id="ARBA00022692"/>
    </source>
</evidence>
<evidence type="ECO:0000256" key="1">
    <source>
        <dbReference type="ARBA" id="ARBA00004651"/>
    </source>
</evidence>
<keyword evidence="10 17" id="KW-1133">Transmembrane helix</keyword>
<accession>A0ABV1CD29</accession>
<comment type="miscellaneous">
    <text evidence="17">Bacitracin is thought to be involved in the inhibition of peptidoglycan synthesis by sequestering undecaprenyl diphosphate, thereby reducing the pool of lipid carrier available.</text>
</comment>
<reference evidence="18 19" key="1">
    <citation type="submission" date="2024-03" db="EMBL/GenBank/DDBJ databases">
        <title>Human intestinal bacterial collection.</title>
        <authorList>
            <person name="Pauvert C."/>
            <person name="Hitch T.C.A."/>
            <person name="Clavel T."/>
        </authorList>
    </citation>
    <scope>NUCLEOTIDE SEQUENCE [LARGE SCALE GENOMIC DNA]</scope>
    <source>
        <strain evidence="18 19">CLA-SR-H025</strain>
    </source>
</reference>
<keyword evidence="12 17" id="KW-0046">Antibiotic resistance</keyword>
<feature type="transmembrane region" description="Helical" evidence="17">
    <location>
        <begin position="272"/>
        <end position="290"/>
    </location>
</feature>
<keyword evidence="19" id="KW-1185">Reference proteome</keyword>
<feature type="transmembrane region" description="Helical" evidence="17">
    <location>
        <begin position="127"/>
        <end position="149"/>
    </location>
</feature>
<feature type="transmembrane region" description="Helical" evidence="17">
    <location>
        <begin position="170"/>
        <end position="197"/>
    </location>
</feature>
<comment type="catalytic activity">
    <reaction evidence="16 17">
        <text>di-trans,octa-cis-undecaprenyl diphosphate + H2O = di-trans,octa-cis-undecaprenyl phosphate + phosphate + H(+)</text>
        <dbReference type="Rhea" id="RHEA:28094"/>
        <dbReference type="ChEBI" id="CHEBI:15377"/>
        <dbReference type="ChEBI" id="CHEBI:15378"/>
        <dbReference type="ChEBI" id="CHEBI:43474"/>
        <dbReference type="ChEBI" id="CHEBI:58405"/>
        <dbReference type="ChEBI" id="CHEBI:60392"/>
        <dbReference type="EC" id="3.6.1.27"/>
    </reaction>
</comment>
<evidence type="ECO:0000256" key="3">
    <source>
        <dbReference type="ARBA" id="ARBA00012374"/>
    </source>
</evidence>
<evidence type="ECO:0000256" key="10">
    <source>
        <dbReference type="ARBA" id="ARBA00022989"/>
    </source>
</evidence>
<dbReference type="GO" id="GO:0050380">
    <property type="term" value="F:undecaprenyl-diphosphatase activity"/>
    <property type="evidence" value="ECO:0007669"/>
    <property type="project" value="UniProtKB-EC"/>
</dbReference>
<name>A0ABV1CD29_9FIRM</name>
<dbReference type="PANTHER" id="PTHR30622:SF3">
    <property type="entry name" value="UNDECAPRENYL-DIPHOSPHATASE"/>
    <property type="match status" value="1"/>
</dbReference>
<evidence type="ECO:0000256" key="16">
    <source>
        <dbReference type="ARBA" id="ARBA00047594"/>
    </source>
</evidence>
<keyword evidence="9 17" id="KW-0573">Peptidoglycan synthesis</keyword>
<comment type="function">
    <text evidence="17">Catalyzes the dephosphorylation of undecaprenyl diphosphate (UPP). Confers resistance to bacitracin.</text>
</comment>
<comment type="similarity">
    <text evidence="2 17">Belongs to the UppP family.</text>
</comment>
<dbReference type="NCBIfam" id="NF001391">
    <property type="entry name" value="PRK00281.1-5"/>
    <property type="match status" value="1"/>
</dbReference>
<keyword evidence="6 17" id="KW-0812">Transmembrane</keyword>
<keyword evidence="11 17" id="KW-0472">Membrane</keyword>
<evidence type="ECO:0000256" key="17">
    <source>
        <dbReference type="HAMAP-Rule" id="MF_01006"/>
    </source>
</evidence>
<dbReference type="EC" id="3.6.1.27" evidence="3 17"/>
<dbReference type="InterPro" id="IPR003824">
    <property type="entry name" value="UppP"/>
</dbReference>
<dbReference type="NCBIfam" id="NF001389">
    <property type="entry name" value="PRK00281.1-2"/>
    <property type="match status" value="1"/>
</dbReference>
<evidence type="ECO:0000256" key="15">
    <source>
        <dbReference type="ARBA" id="ARBA00032932"/>
    </source>
</evidence>
<dbReference type="EMBL" id="JBBMFO010000008">
    <property type="protein sequence ID" value="MEQ2400740.1"/>
    <property type="molecule type" value="Genomic_DNA"/>
</dbReference>
<evidence type="ECO:0000256" key="11">
    <source>
        <dbReference type="ARBA" id="ARBA00023136"/>
    </source>
</evidence>
<organism evidence="18 19">
    <name type="scientific">Peptoniphilus hominis</name>
    <name type="common">ex Hitch et al. 2025</name>
    <dbReference type="NCBI Taxonomy" id="3133174"/>
    <lineage>
        <taxon>Bacteria</taxon>
        <taxon>Bacillati</taxon>
        <taxon>Bacillota</taxon>
        <taxon>Tissierellia</taxon>
        <taxon>Tissierellales</taxon>
        <taxon>Peptoniphilaceae</taxon>
        <taxon>Peptoniphilus</taxon>
    </lineage>
</organism>
<dbReference type="HAMAP" id="MF_01006">
    <property type="entry name" value="Undec_diphosphatase"/>
    <property type="match status" value="1"/>
</dbReference>
<evidence type="ECO:0000256" key="5">
    <source>
        <dbReference type="ARBA" id="ARBA00022475"/>
    </source>
</evidence>
<keyword evidence="7 17" id="KW-0378">Hydrolase</keyword>
<evidence type="ECO:0000256" key="13">
    <source>
        <dbReference type="ARBA" id="ARBA00023316"/>
    </source>
</evidence>
<keyword evidence="8 17" id="KW-0133">Cell shape</keyword>
<sequence length="291" mass="32712">MILDLIKVIFLGIIEGLTEFLPISSTGHLIIANTFLKLEPQAFSNAFNVIIQLGAILAVVYLYFYDVNPIAKGKIVPVIGEENYESLTFKEKFKYRDMKTMRLIAKIIVGFLPAAFFGFLLDDFIDAHFFNTTTVSITLIFYGLVIIFMEKNNKNKVFKYENLDDITLKTAFLIGFFQCLAMVPGTSRSAATIIGAMLLGCSRTSSAKFSFYLAVPTMLGATALKIFKIGFSFTAWQWFLIILGGAISYIVALIVIKKFLGYVREHDFIPFGYYRIVLGILVLCLGFFNII</sequence>
<feature type="transmembrane region" description="Helical" evidence="17">
    <location>
        <begin position="209"/>
        <end position="227"/>
    </location>
</feature>
<evidence type="ECO:0000256" key="14">
    <source>
        <dbReference type="ARBA" id="ARBA00032707"/>
    </source>
</evidence>
<feature type="transmembrane region" description="Helical" evidence="17">
    <location>
        <begin position="103"/>
        <end position="121"/>
    </location>
</feature>
<dbReference type="NCBIfam" id="TIGR00753">
    <property type="entry name" value="undec_PP_bacA"/>
    <property type="match status" value="1"/>
</dbReference>
<dbReference type="Pfam" id="PF02673">
    <property type="entry name" value="BacA"/>
    <property type="match status" value="1"/>
</dbReference>
<comment type="subcellular location">
    <subcellularLocation>
        <location evidence="1 17">Cell membrane</location>
        <topology evidence="1 17">Multi-pass membrane protein</topology>
    </subcellularLocation>
</comment>
<gene>
    <name evidence="17" type="primary">uppP</name>
    <name evidence="18" type="ORF">WMO19_03875</name>
</gene>
<feature type="transmembrane region" description="Helical" evidence="17">
    <location>
        <begin position="239"/>
        <end position="260"/>
    </location>
</feature>
<dbReference type="Proteomes" id="UP001447979">
    <property type="component" value="Unassembled WGS sequence"/>
</dbReference>
<protein>
    <recommendedName>
        <fullName evidence="4 17">Undecaprenyl-diphosphatase</fullName>
        <ecNumber evidence="3 17">3.6.1.27</ecNumber>
    </recommendedName>
    <alternativeName>
        <fullName evidence="15 17">Bacitracin resistance protein</fullName>
    </alternativeName>
    <alternativeName>
        <fullName evidence="14 17">Undecaprenyl pyrophosphate phosphatase</fullName>
    </alternativeName>
</protein>
<keyword evidence="5 17" id="KW-1003">Cell membrane</keyword>
<evidence type="ECO:0000256" key="12">
    <source>
        <dbReference type="ARBA" id="ARBA00023251"/>
    </source>
</evidence>
<dbReference type="PANTHER" id="PTHR30622">
    <property type="entry name" value="UNDECAPRENYL-DIPHOSPHATASE"/>
    <property type="match status" value="1"/>
</dbReference>
<evidence type="ECO:0000256" key="9">
    <source>
        <dbReference type="ARBA" id="ARBA00022984"/>
    </source>
</evidence>
<comment type="caution">
    <text evidence="18">The sequence shown here is derived from an EMBL/GenBank/DDBJ whole genome shotgun (WGS) entry which is preliminary data.</text>
</comment>
<evidence type="ECO:0000256" key="8">
    <source>
        <dbReference type="ARBA" id="ARBA00022960"/>
    </source>
</evidence>